<evidence type="ECO:0000256" key="1">
    <source>
        <dbReference type="SAM" id="MobiDB-lite"/>
    </source>
</evidence>
<organism evidence="2">
    <name type="scientific">Rhizophora mucronata</name>
    <name type="common">Asiatic mangrove</name>
    <dbReference type="NCBI Taxonomy" id="61149"/>
    <lineage>
        <taxon>Eukaryota</taxon>
        <taxon>Viridiplantae</taxon>
        <taxon>Streptophyta</taxon>
        <taxon>Embryophyta</taxon>
        <taxon>Tracheophyta</taxon>
        <taxon>Spermatophyta</taxon>
        <taxon>Magnoliopsida</taxon>
        <taxon>eudicotyledons</taxon>
        <taxon>Gunneridae</taxon>
        <taxon>Pentapetalae</taxon>
        <taxon>rosids</taxon>
        <taxon>fabids</taxon>
        <taxon>Malpighiales</taxon>
        <taxon>Rhizophoraceae</taxon>
        <taxon>Rhizophora</taxon>
    </lineage>
</organism>
<reference evidence="2" key="1">
    <citation type="submission" date="2018-02" db="EMBL/GenBank/DDBJ databases">
        <title>Rhizophora mucronata_Transcriptome.</title>
        <authorList>
            <person name="Meera S.P."/>
            <person name="Sreeshan A."/>
            <person name="Augustine A."/>
        </authorList>
    </citation>
    <scope>NUCLEOTIDE SEQUENCE</scope>
    <source>
        <tissue evidence="2">Leaf</tissue>
    </source>
</reference>
<accession>A0A2P2NJK0</accession>
<name>A0A2P2NJK0_RHIMU</name>
<dbReference type="EMBL" id="GGEC01062130">
    <property type="protein sequence ID" value="MBX42614.1"/>
    <property type="molecule type" value="Transcribed_RNA"/>
</dbReference>
<feature type="compositionally biased region" description="Basic and acidic residues" evidence="1">
    <location>
        <begin position="1"/>
        <end position="11"/>
    </location>
</feature>
<feature type="region of interest" description="Disordered" evidence="1">
    <location>
        <begin position="1"/>
        <end position="21"/>
    </location>
</feature>
<protein>
    <submittedName>
        <fullName evidence="2">Uncharacterized protein MANES_01G084300</fullName>
    </submittedName>
</protein>
<proteinExistence type="predicted"/>
<dbReference type="AlphaFoldDB" id="A0A2P2NJK0"/>
<sequence>MRWTLADRDPTRGGVGTVGRIDGSLSDSVSDSATGERPPLLRLGLLVAAAAAARAVVWPHLRERGKL</sequence>
<evidence type="ECO:0000313" key="2">
    <source>
        <dbReference type="EMBL" id="MBX42614.1"/>
    </source>
</evidence>